<gene>
    <name evidence="2" type="ORF">G5B42_01590</name>
</gene>
<feature type="domain" description="DUF58" evidence="1">
    <location>
        <begin position="188"/>
        <end position="314"/>
    </location>
</feature>
<dbReference type="EMBL" id="JAAKDE010000003">
    <property type="protein sequence ID" value="MBA2132245.1"/>
    <property type="molecule type" value="Genomic_DNA"/>
</dbReference>
<evidence type="ECO:0000313" key="2">
    <source>
        <dbReference type="EMBL" id="MBA2132245.1"/>
    </source>
</evidence>
<accession>A0A8J6LHJ9</accession>
<dbReference type="InterPro" id="IPR002881">
    <property type="entry name" value="DUF58"/>
</dbReference>
<protein>
    <submittedName>
        <fullName evidence="2">DUF58 domain-containing protein</fullName>
    </submittedName>
</protein>
<dbReference type="PANTHER" id="PTHR34351:SF2">
    <property type="entry name" value="DUF58 DOMAIN-CONTAINING PROTEIN"/>
    <property type="match status" value="1"/>
</dbReference>
<proteinExistence type="predicted"/>
<dbReference type="AlphaFoldDB" id="A0A8J6LHJ9"/>
<dbReference type="RefSeq" id="WP_181338701.1">
    <property type="nucleotide sequence ID" value="NZ_JAAKDE010000003.1"/>
</dbReference>
<keyword evidence="3" id="KW-1185">Reference proteome</keyword>
<organism evidence="2 3">
    <name type="scientific">Capillibacterium thermochitinicola</name>
    <dbReference type="NCBI Taxonomy" id="2699427"/>
    <lineage>
        <taxon>Bacteria</taxon>
        <taxon>Bacillati</taxon>
        <taxon>Bacillota</taxon>
        <taxon>Capillibacterium</taxon>
    </lineage>
</organism>
<dbReference type="PANTHER" id="PTHR34351">
    <property type="entry name" value="SLR1927 PROTEIN-RELATED"/>
    <property type="match status" value="1"/>
</dbReference>
<evidence type="ECO:0000259" key="1">
    <source>
        <dbReference type="Pfam" id="PF01882"/>
    </source>
</evidence>
<comment type="caution">
    <text evidence="2">The sequence shown here is derived from an EMBL/GenBank/DDBJ whole genome shotgun (WGS) entry which is preliminary data.</text>
</comment>
<dbReference type="Proteomes" id="UP000657177">
    <property type="component" value="Unassembled WGS sequence"/>
</dbReference>
<sequence>MRRRVRVLSLAVLFLTALSFAPAVTLYMAVGLLLVTRWGRKRVAQNLRVVRDVTKGQGFPGDTLRIRIRVANPTLFPLPWCRADHSFSALSADRNSHLFPLPARGQAQFDLQVTGERRGIYFLPPSRLSFGDHWGLTEQSLVVAGEEKIIVFPPVRPLKEFPFSRRSPLGPYRWHYGLYEDPTRLQGCREYLPGDSFKKIHWPNVARTGTLQVKEWETTLTADYGIFLNLREEDLPTGAWYYLTEFLVELAASLCHFLAGQNETVAFFCNGKPFGAAEGLFRLPPKRGKHQAPQILSYLAGVSPGKGQAVEVFFREARRLPARSVLLFLTPVITPVMVEKAAHLRRNGFQPVFLWPYYRDGTVPAADLKKANLKWYIVRKGRERDEFTFTGGR</sequence>
<reference evidence="2" key="1">
    <citation type="submission" date="2020-06" db="EMBL/GenBank/DDBJ databases">
        <title>Novel chitinolytic bacterium.</title>
        <authorList>
            <person name="Ungkulpasvich U."/>
            <person name="Kosugi A."/>
            <person name="Uke A."/>
        </authorList>
    </citation>
    <scope>NUCLEOTIDE SEQUENCE</scope>
    <source>
        <strain evidence="2">UUS1-1</strain>
    </source>
</reference>
<evidence type="ECO:0000313" key="3">
    <source>
        <dbReference type="Proteomes" id="UP000657177"/>
    </source>
</evidence>
<dbReference type="Pfam" id="PF01882">
    <property type="entry name" value="DUF58"/>
    <property type="match status" value="1"/>
</dbReference>
<name>A0A8J6LHJ9_9FIRM</name>